<reference evidence="1" key="2">
    <citation type="journal article" date="2020" name="Nat. Commun.">
        <title>Large-scale genome sequencing of mycorrhizal fungi provides insights into the early evolution of symbiotic traits.</title>
        <authorList>
            <person name="Miyauchi S."/>
            <person name="Kiss E."/>
            <person name="Kuo A."/>
            <person name="Drula E."/>
            <person name="Kohler A."/>
            <person name="Sanchez-Garcia M."/>
            <person name="Morin E."/>
            <person name="Andreopoulos B."/>
            <person name="Barry K.W."/>
            <person name="Bonito G."/>
            <person name="Buee M."/>
            <person name="Carver A."/>
            <person name="Chen C."/>
            <person name="Cichocki N."/>
            <person name="Clum A."/>
            <person name="Culley D."/>
            <person name="Crous P.W."/>
            <person name="Fauchery L."/>
            <person name="Girlanda M."/>
            <person name="Hayes R.D."/>
            <person name="Keri Z."/>
            <person name="LaButti K."/>
            <person name="Lipzen A."/>
            <person name="Lombard V."/>
            <person name="Magnuson J."/>
            <person name="Maillard F."/>
            <person name="Murat C."/>
            <person name="Nolan M."/>
            <person name="Ohm R.A."/>
            <person name="Pangilinan J."/>
            <person name="Pereira M.F."/>
            <person name="Perotto S."/>
            <person name="Peter M."/>
            <person name="Pfister S."/>
            <person name="Riley R."/>
            <person name="Sitrit Y."/>
            <person name="Stielow J.B."/>
            <person name="Szollosi G."/>
            <person name="Zifcakova L."/>
            <person name="Stursova M."/>
            <person name="Spatafora J.W."/>
            <person name="Tedersoo L."/>
            <person name="Vaario L.M."/>
            <person name="Yamada A."/>
            <person name="Yan M."/>
            <person name="Wang P."/>
            <person name="Xu J."/>
            <person name="Bruns T."/>
            <person name="Baldrian P."/>
            <person name="Vilgalys R."/>
            <person name="Dunand C."/>
            <person name="Henrissat B."/>
            <person name="Grigoriev I.V."/>
            <person name="Hibbett D."/>
            <person name="Nagy L.G."/>
            <person name="Martin F.M."/>
        </authorList>
    </citation>
    <scope>NUCLEOTIDE SEQUENCE</scope>
    <source>
        <strain evidence="1">P2</strain>
    </source>
</reference>
<organism evidence="1 2">
    <name type="scientific">Thelephora ganbajun</name>
    <name type="common">Ganba fungus</name>
    <dbReference type="NCBI Taxonomy" id="370292"/>
    <lineage>
        <taxon>Eukaryota</taxon>
        <taxon>Fungi</taxon>
        <taxon>Dikarya</taxon>
        <taxon>Basidiomycota</taxon>
        <taxon>Agaricomycotina</taxon>
        <taxon>Agaricomycetes</taxon>
        <taxon>Thelephorales</taxon>
        <taxon>Thelephoraceae</taxon>
        <taxon>Thelephora</taxon>
    </lineage>
</organism>
<evidence type="ECO:0000313" key="1">
    <source>
        <dbReference type="EMBL" id="KAF9652169.1"/>
    </source>
</evidence>
<dbReference type="Proteomes" id="UP000886501">
    <property type="component" value="Unassembled WGS sequence"/>
</dbReference>
<dbReference type="EMBL" id="MU117970">
    <property type="protein sequence ID" value="KAF9652169.1"/>
    <property type="molecule type" value="Genomic_DNA"/>
</dbReference>
<name>A0ACB6ZRJ9_THEGA</name>
<evidence type="ECO:0000313" key="2">
    <source>
        <dbReference type="Proteomes" id="UP000886501"/>
    </source>
</evidence>
<protein>
    <submittedName>
        <fullName evidence="1">Uncharacterized protein</fullName>
    </submittedName>
</protein>
<gene>
    <name evidence="1" type="ORF">BDM02DRAFT_3183891</name>
</gene>
<sequence length="198" mass="22511">MSSSESSVGSSADSTTPHQQRTKRRAAQLVFPYVPSVVAEPYIIASEAEPLKSMPYCLIPKDGMRQLPPILHLGWSIDEDKFLEWCAREGFRRTTTDINGHYVFDHTGTVVGALHYFAQRSGAGMFEPYIQLTCHRRDTVIVALTSNYSVSDELDGRRLEIFALGSLLQREGLLKQDSVAARWYLDFKEWQWVVNRPK</sequence>
<reference evidence="1" key="1">
    <citation type="submission" date="2019-10" db="EMBL/GenBank/DDBJ databases">
        <authorList>
            <consortium name="DOE Joint Genome Institute"/>
            <person name="Kuo A."/>
            <person name="Miyauchi S."/>
            <person name="Kiss E."/>
            <person name="Drula E."/>
            <person name="Kohler A."/>
            <person name="Sanchez-Garcia M."/>
            <person name="Andreopoulos B."/>
            <person name="Barry K.W."/>
            <person name="Bonito G."/>
            <person name="Buee M."/>
            <person name="Carver A."/>
            <person name="Chen C."/>
            <person name="Cichocki N."/>
            <person name="Clum A."/>
            <person name="Culley D."/>
            <person name="Crous P.W."/>
            <person name="Fauchery L."/>
            <person name="Girlanda M."/>
            <person name="Hayes R."/>
            <person name="Keri Z."/>
            <person name="Labutti K."/>
            <person name="Lipzen A."/>
            <person name="Lombard V."/>
            <person name="Magnuson J."/>
            <person name="Maillard F."/>
            <person name="Morin E."/>
            <person name="Murat C."/>
            <person name="Nolan M."/>
            <person name="Ohm R."/>
            <person name="Pangilinan J."/>
            <person name="Pereira M."/>
            <person name="Perotto S."/>
            <person name="Peter M."/>
            <person name="Riley R."/>
            <person name="Sitrit Y."/>
            <person name="Stielow B."/>
            <person name="Szollosi G."/>
            <person name="Zifcakova L."/>
            <person name="Stursova M."/>
            <person name="Spatafora J.W."/>
            <person name="Tedersoo L."/>
            <person name="Vaario L.-M."/>
            <person name="Yamada A."/>
            <person name="Yan M."/>
            <person name="Wang P."/>
            <person name="Xu J."/>
            <person name="Bruns T."/>
            <person name="Baldrian P."/>
            <person name="Vilgalys R."/>
            <person name="Henrissat B."/>
            <person name="Grigoriev I.V."/>
            <person name="Hibbett D."/>
            <person name="Nagy L.G."/>
            <person name="Martin F.M."/>
        </authorList>
    </citation>
    <scope>NUCLEOTIDE SEQUENCE</scope>
    <source>
        <strain evidence="1">P2</strain>
    </source>
</reference>
<keyword evidence="2" id="KW-1185">Reference proteome</keyword>
<proteinExistence type="predicted"/>
<accession>A0ACB6ZRJ9</accession>
<comment type="caution">
    <text evidence="1">The sequence shown here is derived from an EMBL/GenBank/DDBJ whole genome shotgun (WGS) entry which is preliminary data.</text>
</comment>